<evidence type="ECO:0000313" key="2">
    <source>
        <dbReference type="Proteomes" id="UP000290288"/>
    </source>
</evidence>
<protein>
    <submittedName>
        <fullName evidence="1">Uncharacterized protein</fullName>
    </submittedName>
</protein>
<sequence length="126" mass="13547">MSSSTPATSNTAPAEANVIDVDAQGVYIFPRLHSFTKALLHDRAVSLNHCLLQAARNFGIGNVGQAGSVLTPILADVYDSYRLRQLMSPFSIVVPLDIKTQRVLAIIFCSLRFLGNCDSGGHCNAL</sequence>
<keyword evidence="2" id="KW-1185">Reference proteome</keyword>
<proteinExistence type="predicted"/>
<dbReference type="Proteomes" id="UP000290288">
    <property type="component" value="Unassembled WGS sequence"/>
</dbReference>
<name>A0A4Q2D2A8_9AGAR</name>
<evidence type="ECO:0000313" key="1">
    <source>
        <dbReference type="EMBL" id="RXW13059.1"/>
    </source>
</evidence>
<dbReference type="AlphaFoldDB" id="A0A4Q2D2A8"/>
<dbReference type="EMBL" id="SDEE01001029">
    <property type="protein sequence ID" value="RXW13059.1"/>
    <property type="molecule type" value="Genomic_DNA"/>
</dbReference>
<organism evidence="1 2">
    <name type="scientific">Candolleomyces aberdarensis</name>
    <dbReference type="NCBI Taxonomy" id="2316362"/>
    <lineage>
        <taxon>Eukaryota</taxon>
        <taxon>Fungi</taxon>
        <taxon>Dikarya</taxon>
        <taxon>Basidiomycota</taxon>
        <taxon>Agaricomycotina</taxon>
        <taxon>Agaricomycetes</taxon>
        <taxon>Agaricomycetidae</taxon>
        <taxon>Agaricales</taxon>
        <taxon>Agaricineae</taxon>
        <taxon>Psathyrellaceae</taxon>
        <taxon>Candolleomyces</taxon>
    </lineage>
</organism>
<gene>
    <name evidence="1" type="ORF">EST38_g12797</name>
</gene>
<comment type="caution">
    <text evidence="1">The sequence shown here is derived from an EMBL/GenBank/DDBJ whole genome shotgun (WGS) entry which is preliminary data.</text>
</comment>
<reference evidence="1 2" key="1">
    <citation type="submission" date="2019-01" db="EMBL/GenBank/DDBJ databases">
        <title>Draft genome sequence of Psathyrella aberdarensis IHI B618.</title>
        <authorList>
            <person name="Buettner E."/>
            <person name="Kellner H."/>
        </authorList>
    </citation>
    <scope>NUCLEOTIDE SEQUENCE [LARGE SCALE GENOMIC DNA]</scope>
    <source>
        <strain evidence="1 2">IHI B618</strain>
    </source>
</reference>
<accession>A0A4Q2D2A8</accession>